<comment type="caution">
    <text evidence="1">The sequence shown here is derived from an EMBL/GenBank/DDBJ whole genome shotgun (WGS) entry which is preliminary data.</text>
</comment>
<organism evidence="1 2">
    <name type="scientific">Nocardia donostiensis</name>
    <dbReference type="NCBI Taxonomy" id="1538463"/>
    <lineage>
        <taxon>Bacteria</taxon>
        <taxon>Bacillati</taxon>
        <taxon>Actinomycetota</taxon>
        <taxon>Actinomycetes</taxon>
        <taxon>Mycobacteriales</taxon>
        <taxon>Nocardiaceae</taxon>
        <taxon>Nocardia</taxon>
    </lineage>
</organism>
<dbReference type="RefSeq" id="WP_077119674.1">
    <property type="nucleotide sequence ID" value="NZ_MUKP01000055.1"/>
</dbReference>
<reference evidence="1 2" key="1">
    <citation type="journal article" date="2016" name="Antonie Van Leeuwenhoek">
        <title>Nocardia donostiensis sp. nov., isolated from human respiratory specimens.</title>
        <authorList>
            <person name="Ercibengoa M."/>
            <person name="Bell M."/>
            <person name="Marimon J.M."/>
            <person name="Humrighouse B."/>
            <person name="Klenk H.P."/>
            <person name="Potter G."/>
            <person name="Perez-Trallero E."/>
        </authorList>
    </citation>
    <scope>NUCLEOTIDE SEQUENCE [LARGE SCALE GENOMIC DNA]</scope>
    <source>
        <strain evidence="1 2">X1655</strain>
    </source>
</reference>
<name>A0A1V2TC11_9NOCA</name>
<sequence length="115" mass="12597">MTIGIGSSDWVPDACTLPTNEQPLRVAEFDEFFGQLVRRFVRAAPERLDLVIEPGSEAAGRELAERETQCCSFFGFGFGTDGDETVMRIGVPTAHIEVLDAIESRVAHLLDGRGQ</sequence>
<proteinExistence type="predicted"/>
<gene>
    <name evidence="1" type="ORF">B0T46_20015</name>
</gene>
<dbReference type="Proteomes" id="UP000188836">
    <property type="component" value="Unassembled WGS sequence"/>
</dbReference>
<evidence type="ECO:0000313" key="1">
    <source>
        <dbReference type="EMBL" id="ONM46998.1"/>
    </source>
</evidence>
<keyword evidence="2" id="KW-1185">Reference proteome</keyword>
<dbReference type="OrthoDB" id="8421706at2"/>
<evidence type="ECO:0008006" key="3">
    <source>
        <dbReference type="Google" id="ProtNLM"/>
    </source>
</evidence>
<dbReference type="AlphaFoldDB" id="A0A1V2TC11"/>
<accession>A0A1V2TC11</accession>
<evidence type="ECO:0000313" key="2">
    <source>
        <dbReference type="Proteomes" id="UP000188836"/>
    </source>
</evidence>
<dbReference type="EMBL" id="MUMY01000018">
    <property type="protein sequence ID" value="ONM46998.1"/>
    <property type="molecule type" value="Genomic_DNA"/>
</dbReference>
<protein>
    <recommendedName>
        <fullName evidence="3">Arsenate reductase</fullName>
    </recommendedName>
</protein>
<dbReference type="STRING" id="1538463.B0T36_14095"/>